<sequence>MHHTRVVSLPFLPCREPGYLGSQLWRSRPLLPVSQVRVQESGHPDSRYLWCSFRRSPWSGIPLPVRVRESGHPDSRYLWCRFRRSRWSGIPLSVLCVT</sequence>
<keyword evidence="2" id="KW-1185">Reference proteome</keyword>
<dbReference type="AlphaFoldDB" id="A0AAV7RCN2"/>
<accession>A0AAV7RCN2</accession>
<protein>
    <recommendedName>
        <fullName evidence="3">Integron gene cassette protein</fullName>
    </recommendedName>
</protein>
<proteinExistence type="predicted"/>
<evidence type="ECO:0008006" key="3">
    <source>
        <dbReference type="Google" id="ProtNLM"/>
    </source>
</evidence>
<dbReference type="EMBL" id="JANPWB010000009">
    <property type="protein sequence ID" value="KAJ1150211.1"/>
    <property type="molecule type" value="Genomic_DNA"/>
</dbReference>
<gene>
    <name evidence="1" type="ORF">NDU88_003007</name>
</gene>
<organism evidence="1 2">
    <name type="scientific">Pleurodeles waltl</name>
    <name type="common">Iberian ribbed newt</name>
    <dbReference type="NCBI Taxonomy" id="8319"/>
    <lineage>
        <taxon>Eukaryota</taxon>
        <taxon>Metazoa</taxon>
        <taxon>Chordata</taxon>
        <taxon>Craniata</taxon>
        <taxon>Vertebrata</taxon>
        <taxon>Euteleostomi</taxon>
        <taxon>Amphibia</taxon>
        <taxon>Batrachia</taxon>
        <taxon>Caudata</taxon>
        <taxon>Salamandroidea</taxon>
        <taxon>Salamandridae</taxon>
        <taxon>Pleurodelinae</taxon>
        <taxon>Pleurodeles</taxon>
    </lineage>
</organism>
<evidence type="ECO:0000313" key="1">
    <source>
        <dbReference type="EMBL" id="KAJ1150211.1"/>
    </source>
</evidence>
<comment type="caution">
    <text evidence="1">The sequence shown here is derived from an EMBL/GenBank/DDBJ whole genome shotgun (WGS) entry which is preliminary data.</text>
</comment>
<evidence type="ECO:0000313" key="2">
    <source>
        <dbReference type="Proteomes" id="UP001066276"/>
    </source>
</evidence>
<name>A0AAV7RCN2_PLEWA</name>
<dbReference type="Proteomes" id="UP001066276">
    <property type="component" value="Chromosome 5"/>
</dbReference>
<reference evidence="1" key="1">
    <citation type="journal article" date="2022" name="bioRxiv">
        <title>Sequencing and chromosome-scale assembly of the giantPleurodeles waltlgenome.</title>
        <authorList>
            <person name="Brown T."/>
            <person name="Elewa A."/>
            <person name="Iarovenko S."/>
            <person name="Subramanian E."/>
            <person name="Araus A.J."/>
            <person name="Petzold A."/>
            <person name="Susuki M."/>
            <person name="Suzuki K.-i.T."/>
            <person name="Hayashi T."/>
            <person name="Toyoda A."/>
            <person name="Oliveira C."/>
            <person name="Osipova E."/>
            <person name="Leigh N.D."/>
            <person name="Simon A."/>
            <person name="Yun M.H."/>
        </authorList>
    </citation>
    <scope>NUCLEOTIDE SEQUENCE</scope>
    <source>
        <strain evidence="1">20211129_DDA</strain>
        <tissue evidence="1">Liver</tissue>
    </source>
</reference>